<comment type="caution">
    <text evidence="1">The sequence shown here is derived from an EMBL/GenBank/DDBJ whole genome shotgun (WGS) entry which is preliminary data.</text>
</comment>
<dbReference type="AlphaFoldDB" id="A0A699XLN8"/>
<accession>A0A699XLN8</accession>
<feature type="non-terminal residue" evidence="1">
    <location>
        <position position="80"/>
    </location>
</feature>
<dbReference type="EMBL" id="BKCJ011879927">
    <property type="protein sequence ID" value="GFD60597.1"/>
    <property type="molecule type" value="Genomic_DNA"/>
</dbReference>
<sequence>MADAKRRDEFSNELVKLSESSLSNVDNYAKSISFYQSIGVTLGEAGSAAAATLASIEQSVTETSAQVEKSTEMIEFINSS</sequence>
<gene>
    <name evidence="1" type="ORF">Tci_932566</name>
</gene>
<name>A0A699XLN8_TANCI</name>
<protein>
    <submittedName>
        <fullName evidence="1">Uncharacterized protein</fullName>
    </submittedName>
</protein>
<proteinExistence type="predicted"/>
<evidence type="ECO:0000313" key="1">
    <source>
        <dbReference type="EMBL" id="GFD60597.1"/>
    </source>
</evidence>
<organism evidence="1">
    <name type="scientific">Tanacetum cinerariifolium</name>
    <name type="common">Dalmatian daisy</name>
    <name type="synonym">Chrysanthemum cinerariifolium</name>
    <dbReference type="NCBI Taxonomy" id="118510"/>
    <lineage>
        <taxon>Eukaryota</taxon>
        <taxon>Viridiplantae</taxon>
        <taxon>Streptophyta</taxon>
        <taxon>Embryophyta</taxon>
        <taxon>Tracheophyta</taxon>
        <taxon>Spermatophyta</taxon>
        <taxon>Magnoliopsida</taxon>
        <taxon>eudicotyledons</taxon>
        <taxon>Gunneridae</taxon>
        <taxon>Pentapetalae</taxon>
        <taxon>asterids</taxon>
        <taxon>campanulids</taxon>
        <taxon>Asterales</taxon>
        <taxon>Asteraceae</taxon>
        <taxon>Asteroideae</taxon>
        <taxon>Anthemideae</taxon>
        <taxon>Anthemidinae</taxon>
        <taxon>Tanacetum</taxon>
    </lineage>
</organism>
<reference evidence="1" key="1">
    <citation type="journal article" date="2019" name="Sci. Rep.">
        <title>Draft genome of Tanacetum cinerariifolium, the natural source of mosquito coil.</title>
        <authorList>
            <person name="Yamashiro T."/>
            <person name="Shiraishi A."/>
            <person name="Satake H."/>
            <person name="Nakayama K."/>
        </authorList>
    </citation>
    <scope>NUCLEOTIDE SEQUENCE</scope>
</reference>